<dbReference type="AlphaFoldDB" id="A0A6J6L6S3"/>
<evidence type="ECO:0000313" key="1">
    <source>
        <dbReference type="EMBL" id="CAB4657382.1"/>
    </source>
</evidence>
<gene>
    <name evidence="1" type="ORF">UFOPK2245_00976</name>
</gene>
<name>A0A6J6L6S3_9ZZZZ</name>
<protein>
    <submittedName>
        <fullName evidence="1">Unannotated protein</fullName>
    </submittedName>
</protein>
<sequence length="629" mass="68348">MRKKLIALLSIFALLLAPTLVRASAADFIDDQFYELPLPANEAGYLGARVDDSVSFTFSSFLIANDDEGIKNGLGVPCADFKDAECSKYPRFTYNIYLPPCSVAITDDCITAITATKSDGTVVPGKLTGTKPNYSTPAFKGDPAFNMPDGWYPSMWSFDGIKHPGGDGFLLRASLLSFQNKRSIGVITPQLRVSVSAVTWNPVDISGNWSKETNGVSRDTGLMSAGGASSPTCNFFLAVKECATAWSLPSDVRFKVELKTRAKVSGWVNGRLSDPKVEVTPNGTGQAFAIEAAPMQVPIFAMYKKFTEYSKEFQDFNQRVGGGAGRIMFPESNWRSVYSGSGREPFDKISAFHALNTYDQQAFTEFQYFLAASDNKAVATKNLWHFESNRLFYQDGDLKLNDCSRDLTGLAGFVSTNSTMFMATPPKFNTATQSLDYQVAAPHFDRNGKENIGRYNLVIDSNVARCLYKFSTAPIQASVTVINADGTQQISTSTINEKNGWLYLSVNGYTYSAPTLKVKLSQEAPTPTPSATPSAEATPIAAQVLPPVMVNPLKAKTISVKLGKVVVFTVTDPAIWKGKVADSKIAKFVAGGPKSTYETNPSLTLLKKGKTTVSLTDGKKTYLLKLTVS</sequence>
<dbReference type="EMBL" id="CAEZWK010000035">
    <property type="protein sequence ID" value="CAB4657382.1"/>
    <property type="molecule type" value="Genomic_DNA"/>
</dbReference>
<reference evidence="1" key="1">
    <citation type="submission" date="2020-05" db="EMBL/GenBank/DDBJ databases">
        <authorList>
            <person name="Chiriac C."/>
            <person name="Salcher M."/>
            <person name="Ghai R."/>
            <person name="Kavagutti S V."/>
        </authorList>
    </citation>
    <scope>NUCLEOTIDE SEQUENCE</scope>
</reference>
<accession>A0A6J6L6S3</accession>
<proteinExistence type="predicted"/>
<organism evidence="1">
    <name type="scientific">freshwater metagenome</name>
    <dbReference type="NCBI Taxonomy" id="449393"/>
    <lineage>
        <taxon>unclassified sequences</taxon>
        <taxon>metagenomes</taxon>
        <taxon>ecological metagenomes</taxon>
    </lineage>
</organism>